<dbReference type="Proteomes" id="UP000054270">
    <property type="component" value="Unassembled WGS sequence"/>
</dbReference>
<accession>A0A0D2PK62</accession>
<dbReference type="Gene3D" id="3.30.1910.20">
    <property type="entry name" value="asparaginyl-tRNA synthetase, N-terminal domain"/>
    <property type="match status" value="1"/>
</dbReference>
<dbReference type="PRINTS" id="PR01042">
    <property type="entry name" value="TRNASYNTHASP"/>
</dbReference>
<keyword evidence="7" id="KW-0067">ATP-binding</keyword>
<dbReference type="Gene3D" id="3.30.930.10">
    <property type="entry name" value="Bira Bifunctional Protein, Domain 2"/>
    <property type="match status" value="1"/>
</dbReference>
<feature type="region of interest" description="Disordered" evidence="12">
    <location>
        <begin position="1"/>
        <end position="20"/>
    </location>
</feature>
<dbReference type="AlphaFoldDB" id="A0A0D2PK62"/>
<evidence type="ECO:0000313" key="14">
    <source>
        <dbReference type="EMBL" id="KJA28761.1"/>
    </source>
</evidence>
<dbReference type="OrthoDB" id="1931232at2759"/>
<dbReference type="InterPro" id="IPR048952">
    <property type="entry name" value="AsnRS_N"/>
</dbReference>
<evidence type="ECO:0000256" key="4">
    <source>
        <dbReference type="ARBA" id="ARBA00022490"/>
    </source>
</evidence>
<evidence type="ECO:0000256" key="8">
    <source>
        <dbReference type="ARBA" id="ARBA00022917"/>
    </source>
</evidence>
<feature type="compositionally biased region" description="Polar residues" evidence="12">
    <location>
        <begin position="11"/>
        <end position="20"/>
    </location>
</feature>
<dbReference type="GO" id="GO:0004816">
    <property type="term" value="F:asparagine-tRNA ligase activity"/>
    <property type="evidence" value="ECO:0007669"/>
    <property type="project" value="UniProtKB-EC"/>
</dbReference>
<dbReference type="Pfam" id="PF20917">
    <property type="entry name" value="AsnRS_N"/>
    <property type="match status" value="1"/>
</dbReference>
<dbReference type="GO" id="GO:0005737">
    <property type="term" value="C:cytoplasm"/>
    <property type="evidence" value="ECO:0007669"/>
    <property type="project" value="UniProtKB-SubCell"/>
</dbReference>
<evidence type="ECO:0000256" key="6">
    <source>
        <dbReference type="ARBA" id="ARBA00022741"/>
    </source>
</evidence>
<evidence type="ECO:0000256" key="10">
    <source>
        <dbReference type="ARBA" id="ARBA00029886"/>
    </source>
</evidence>
<evidence type="ECO:0000313" key="15">
    <source>
        <dbReference type="Proteomes" id="UP000054270"/>
    </source>
</evidence>
<dbReference type="SUPFAM" id="SSF55681">
    <property type="entry name" value="Class II aaRS and biotin synthetases"/>
    <property type="match status" value="1"/>
</dbReference>
<dbReference type="PANTHER" id="PTHR22594:SF16">
    <property type="entry name" value="ASPARAGINE--TRNA LIGASE, CYTOPLASMIC"/>
    <property type="match status" value="1"/>
</dbReference>
<evidence type="ECO:0000256" key="11">
    <source>
        <dbReference type="ARBA" id="ARBA00047844"/>
    </source>
</evidence>
<keyword evidence="8" id="KW-0648">Protein biosynthesis</keyword>
<evidence type="ECO:0000256" key="3">
    <source>
        <dbReference type="ARBA" id="ARBA00012816"/>
    </source>
</evidence>
<evidence type="ECO:0000256" key="1">
    <source>
        <dbReference type="ARBA" id="ARBA00004496"/>
    </source>
</evidence>
<protein>
    <recommendedName>
        <fullName evidence="3">asparagine--tRNA ligase</fullName>
        <ecNumber evidence="3">6.1.1.22</ecNumber>
    </recommendedName>
    <alternativeName>
        <fullName evidence="10">Asparaginyl-tRNA synthetase</fullName>
    </alternativeName>
</protein>
<dbReference type="CDD" id="cd04323">
    <property type="entry name" value="AsnRS_cyto_like_N"/>
    <property type="match status" value="1"/>
</dbReference>
<evidence type="ECO:0000259" key="13">
    <source>
        <dbReference type="PROSITE" id="PS50862"/>
    </source>
</evidence>
<dbReference type="InterPro" id="IPR002312">
    <property type="entry name" value="Asp/Asn-tRNA-synth_IIb"/>
</dbReference>
<dbReference type="GO" id="GO:0005524">
    <property type="term" value="F:ATP binding"/>
    <property type="evidence" value="ECO:0007669"/>
    <property type="project" value="UniProtKB-KW"/>
</dbReference>
<dbReference type="Pfam" id="PF00152">
    <property type="entry name" value="tRNA-synt_2"/>
    <property type="match status" value="1"/>
</dbReference>
<evidence type="ECO:0000256" key="2">
    <source>
        <dbReference type="ARBA" id="ARBA00008226"/>
    </source>
</evidence>
<name>A0A0D2PK62_HYPSF</name>
<dbReference type="STRING" id="945553.A0A0D2PK62"/>
<dbReference type="InterPro" id="IPR004522">
    <property type="entry name" value="Asn-tRNA-ligase"/>
</dbReference>
<dbReference type="OMA" id="DCCLYPR"/>
<proteinExistence type="inferred from homology"/>
<dbReference type="InterPro" id="IPR045864">
    <property type="entry name" value="aa-tRNA-synth_II/BPL/LPL"/>
</dbReference>
<dbReference type="InterPro" id="IPR004364">
    <property type="entry name" value="Aa-tRNA-synt_II"/>
</dbReference>
<dbReference type="PROSITE" id="PS50862">
    <property type="entry name" value="AA_TRNA_LIGASE_II"/>
    <property type="match status" value="1"/>
</dbReference>
<dbReference type="InterPro" id="IPR004365">
    <property type="entry name" value="NA-bd_OB_tRNA"/>
</dbReference>
<evidence type="ECO:0000256" key="12">
    <source>
        <dbReference type="SAM" id="MobiDB-lite"/>
    </source>
</evidence>
<dbReference type="GO" id="GO:0006421">
    <property type="term" value="P:asparaginyl-tRNA aminoacylation"/>
    <property type="evidence" value="ECO:0007669"/>
    <property type="project" value="InterPro"/>
</dbReference>
<evidence type="ECO:0000256" key="7">
    <source>
        <dbReference type="ARBA" id="ARBA00022840"/>
    </source>
</evidence>
<organism evidence="14 15">
    <name type="scientific">Hypholoma sublateritium (strain FD-334 SS-4)</name>
    <dbReference type="NCBI Taxonomy" id="945553"/>
    <lineage>
        <taxon>Eukaryota</taxon>
        <taxon>Fungi</taxon>
        <taxon>Dikarya</taxon>
        <taxon>Basidiomycota</taxon>
        <taxon>Agaricomycotina</taxon>
        <taxon>Agaricomycetes</taxon>
        <taxon>Agaricomycetidae</taxon>
        <taxon>Agaricales</taxon>
        <taxon>Agaricineae</taxon>
        <taxon>Strophariaceae</taxon>
        <taxon>Hypholoma</taxon>
    </lineage>
</organism>
<sequence length="572" mass="63480">MSAFYVDETAGSDTTGTGTQEAPYQSLALAIFNHGEAAAFQIRKSPEATYDEPTQSSLKKAKKNASGLEKKKKKQEELAEREAQEKNDEKEKREKLLEESKKIVLVEDAALPKATKAKIAHLDNLRSKRVRVFGWVHRLRQQKDIVFIVVRDGTGYLQTVLSGRVAQTYEALTLNLESSVEVVGTLQEVPEGKTAPGGHELIVDYWKVVGGAPGADDAFTNRLNEKSDPSIQADLRHLVLRGETASSVLRLRAYLLTAFRQSLTTESLIEVTPPCLVQTQVEGGATLFKLDYYGQPAFLTQSSQLYLETCLPSLGDVFCVQESFRAENSHTRRHLSEYTHLEAELAFINFDDLMAHIEEIICKTVDTLLANPASAALIKQLNPSFTPPARPFLRMSYVDAIAWLNEHGIQHPAEDVEGNAIKGPDGQVQLVDHAVGDDIAEAAERQMTDIIGTPIFLHGFPAELKAFYMKKVPGAKEGGPVFTESCDLLMPNVGEIVGGSMRIADMEELLVAYKREGIDPAPYYWFTDQRKYGTCEHGGYGLGVERFLAWLANRFTVRECSLYPRWPGRATP</sequence>
<feature type="compositionally biased region" description="Basic and acidic residues" evidence="12">
    <location>
        <begin position="74"/>
        <end position="94"/>
    </location>
</feature>
<dbReference type="SUPFAM" id="SSF50249">
    <property type="entry name" value="Nucleic acid-binding proteins"/>
    <property type="match status" value="1"/>
</dbReference>
<dbReference type="CDD" id="cd00776">
    <property type="entry name" value="AsxRS_core"/>
    <property type="match status" value="1"/>
</dbReference>
<evidence type="ECO:0000256" key="9">
    <source>
        <dbReference type="ARBA" id="ARBA00023146"/>
    </source>
</evidence>
<dbReference type="NCBIfam" id="TIGR00457">
    <property type="entry name" value="asnS"/>
    <property type="match status" value="1"/>
</dbReference>
<dbReference type="GO" id="GO:0003676">
    <property type="term" value="F:nucleic acid binding"/>
    <property type="evidence" value="ECO:0007669"/>
    <property type="project" value="InterPro"/>
</dbReference>
<keyword evidence="5" id="KW-0436">Ligase</keyword>
<keyword evidence="6" id="KW-0547">Nucleotide-binding</keyword>
<reference evidence="15" key="1">
    <citation type="submission" date="2014-04" db="EMBL/GenBank/DDBJ databases">
        <title>Evolutionary Origins and Diversification of the Mycorrhizal Mutualists.</title>
        <authorList>
            <consortium name="DOE Joint Genome Institute"/>
            <consortium name="Mycorrhizal Genomics Consortium"/>
            <person name="Kohler A."/>
            <person name="Kuo A."/>
            <person name="Nagy L.G."/>
            <person name="Floudas D."/>
            <person name="Copeland A."/>
            <person name="Barry K.W."/>
            <person name="Cichocki N."/>
            <person name="Veneault-Fourrey C."/>
            <person name="LaButti K."/>
            <person name="Lindquist E.A."/>
            <person name="Lipzen A."/>
            <person name="Lundell T."/>
            <person name="Morin E."/>
            <person name="Murat C."/>
            <person name="Riley R."/>
            <person name="Ohm R."/>
            <person name="Sun H."/>
            <person name="Tunlid A."/>
            <person name="Henrissat B."/>
            <person name="Grigoriev I.V."/>
            <person name="Hibbett D.S."/>
            <person name="Martin F."/>
        </authorList>
    </citation>
    <scope>NUCLEOTIDE SEQUENCE [LARGE SCALE GENOMIC DNA]</scope>
    <source>
        <strain evidence="15">FD-334 SS-4</strain>
    </source>
</reference>
<comment type="catalytic activity">
    <reaction evidence="11">
        <text>tRNA(Asn) + L-asparagine + ATP = L-asparaginyl-tRNA(Asn) + AMP + diphosphate + H(+)</text>
        <dbReference type="Rhea" id="RHEA:11180"/>
        <dbReference type="Rhea" id="RHEA-COMP:9659"/>
        <dbReference type="Rhea" id="RHEA-COMP:9674"/>
        <dbReference type="ChEBI" id="CHEBI:15378"/>
        <dbReference type="ChEBI" id="CHEBI:30616"/>
        <dbReference type="ChEBI" id="CHEBI:33019"/>
        <dbReference type="ChEBI" id="CHEBI:58048"/>
        <dbReference type="ChEBI" id="CHEBI:78442"/>
        <dbReference type="ChEBI" id="CHEBI:78515"/>
        <dbReference type="ChEBI" id="CHEBI:456215"/>
        <dbReference type="EC" id="6.1.1.22"/>
    </reaction>
</comment>
<keyword evidence="15" id="KW-1185">Reference proteome</keyword>
<keyword evidence="9" id="KW-0030">Aminoacyl-tRNA synthetase</keyword>
<evidence type="ECO:0000256" key="5">
    <source>
        <dbReference type="ARBA" id="ARBA00022598"/>
    </source>
</evidence>
<dbReference type="PANTHER" id="PTHR22594">
    <property type="entry name" value="ASPARTYL/LYSYL-TRNA SYNTHETASE"/>
    <property type="match status" value="1"/>
</dbReference>
<comment type="similarity">
    <text evidence="2">Belongs to the class-II aminoacyl-tRNA synthetase family.</text>
</comment>
<gene>
    <name evidence="14" type="ORF">HYPSUDRAFT_33114</name>
</gene>
<dbReference type="EMBL" id="KN817520">
    <property type="protein sequence ID" value="KJA28761.1"/>
    <property type="molecule type" value="Genomic_DNA"/>
</dbReference>
<dbReference type="InterPro" id="IPR012340">
    <property type="entry name" value="NA-bd_OB-fold"/>
</dbReference>
<dbReference type="Gene3D" id="2.40.50.140">
    <property type="entry name" value="Nucleic acid-binding proteins"/>
    <property type="match status" value="1"/>
</dbReference>
<keyword evidence="4" id="KW-0963">Cytoplasm</keyword>
<dbReference type="Pfam" id="PF01336">
    <property type="entry name" value="tRNA_anti-codon"/>
    <property type="match status" value="1"/>
</dbReference>
<comment type="subcellular location">
    <subcellularLocation>
        <location evidence="1">Cytoplasm</location>
    </subcellularLocation>
</comment>
<feature type="domain" description="Aminoacyl-transfer RNA synthetases class-II family profile" evidence="13">
    <location>
        <begin position="249"/>
        <end position="564"/>
    </location>
</feature>
<dbReference type="EC" id="6.1.1.22" evidence="3"/>
<dbReference type="InterPro" id="IPR006195">
    <property type="entry name" value="aa-tRNA-synth_II"/>
</dbReference>
<feature type="region of interest" description="Disordered" evidence="12">
    <location>
        <begin position="44"/>
        <end position="94"/>
    </location>
</feature>